<name>A0A848CTK3_9FIRM</name>
<evidence type="ECO:0000256" key="1">
    <source>
        <dbReference type="SAM" id="MobiDB-lite"/>
    </source>
</evidence>
<comment type="caution">
    <text evidence="2">The sequence shown here is derived from an EMBL/GenBank/DDBJ whole genome shotgun (WGS) entry which is preliminary data.</text>
</comment>
<dbReference type="Proteomes" id="UP000580130">
    <property type="component" value="Unassembled WGS sequence"/>
</dbReference>
<feature type="region of interest" description="Disordered" evidence="1">
    <location>
        <begin position="160"/>
        <end position="188"/>
    </location>
</feature>
<proteinExistence type="predicted"/>
<protein>
    <submittedName>
        <fullName evidence="2">Uncharacterized protein</fullName>
    </submittedName>
</protein>
<sequence>MLEGDPDDLYNELEDKTCDELIEECIKLSQDAKHAKSALRDAEQNLDTLLDYLDKFVVYSCNANRSDRSELESQLEYEEESMCYDKMREKYEVMTHEELMKKHIEISWIADAAKFFSQLIEWYYIKGLVVDLKNYFRDAQNLKDLIEKYKKPEPETLEMIKPRSKKIERKSRSDWEAERKTQEAKREEERKFFQEFGEEDELQL</sequence>
<accession>A0A848CTK3</accession>
<organism evidence="2 3">
    <name type="scientific">Dorea formicigenerans</name>
    <dbReference type="NCBI Taxonomy" id="39486"/>
    <lineage>
        <taxon>Bacteria</taxon>
        <taxon>Bacillati</taxon>
        <taxon>Bacillota</taxon>
        <taxon>Clostridia</taxon>
        <taxon>Lachnospirales</taxon>
        <taxon>Lachnospiraceae</taxon>
        <taxon>Dorea</taxon>
    </lineage>
</organism>
<evidence type="ECO:0000313" key="2">
    <source>
        <dbReference type="EMBL" id="NME58361.1"/>
    </source>
</evidence>
<evidence type="ECO:0000313" key="3">
    <source>
        <dbReference type="Proteomes" id="UP000580130"/>
    </source>
</evidence>
<reference evidence="2 3" key="1">
    <citation type="submission" date="2020-04" db="EMBL/GenBank/DDBJ databases">
        <authorList>
            <person name="Hitch T.C.A."/>
            <person name="Wylensek D."/>
            <person name="Clavel T."/>
        </authorList>
    </citation>
    <scope>NUCLEOTIDE SEQUENCE [LARGE SCALE GENOMIC DNA]</scope>
    <source>
        <strain evidence="2 3">BSM-383-APC-5F</strain>
    </source>
</reference>
<dbReference type="EMBL" id="JABAFX010000053">
    <property type="protein sequence ID" value="NME58361.1"/>
    <property type="molecule type" value="Genomic_DNA"/>
</dbReference>
<feature type="compositionally biased region" description="Basic and acidic residues" evidence="1">
    <location>
        <begin position="170"/>
        <end position="188"/>
    </location>
</feature>
<gene>
    <name evidence="2" type="ORF">HF855_13435</name>
</gene>
<dbReference type="AlphaFoldDB" id="A0A848CTK3"/>